<keyword evidence="3" id="KW-1185">Reference proteome</keyword>
<feature type="transmembrane region" description="Helical" evidence="1">
    <location>
        <begin position="487"/>
        <end position="504"/>
    </location>
</feature>
<sequence>MVTSWFVLLKIVLLIFLFLFAIPLSVQMWREKQDWKDRLLISIIHTHLFIILVVHMLVAVHLYETFSLIIVSIIAYIVILRNKTKKEIMSPSKKILLSFMQATDQKEFLIGWRKETLSNVTTRLKVLSKGIFKKISSHPFSILVILLLFFMSAAIRFYHSVIHYYYPSSDPYVHLKWVKLLGANKIYVDGVYPFGFEAIISAFHTITNIDPYYILRFLGPISTVFLVFTIYYVIRKHRPQDYSIAIFALLIYFISTFQFGFIWRQYSSLSMEYGIAFVLPAIYFFLEYMKEKRIQSFLLSLECFLLTVLIHPYAAICLFISYVVLFVFSLKYFSLLHLLKMVGGFAIAGIIGVLPLAVGLLSGIGFHGESIDFVQSSLNATEPSFRNFTMENFFGRTEYVHVLTFLCISLLMLVILLLFRKRVWSAIYPFQIYIAISCALFLFYKADWIGLPSLMLPYRIEVTLVLLTSISISSILVLIPKMKLTKIVSAVVIIGYVFLSYQTIPSYVLPIGNRLQYDESVEAYLKIKDEFSLQEWTIVSSIEEYPLVIDYGWHYNLTDFITNISKGEELKFPTKDVFLFVEKIPVGMNHKVTSANVTDFTLPARTEILDFYRLPEYRKMLHEKTWYWIEGVQEKHPNLLTVYLDTDRFTVYHIEQDVLNPYDVSKLWR</sequence>
<protein>
    <recommendedName>
        <fullName evidence="4">Dolichyl-phosphate-mannose-protein mannosyltransferase</fullName>
    </recommendedName>
</protein>
<name>A0A2W7MJ58_9BACI</name>
<reference evidence="2 3" key="1">
    <citation type="submission" date="2018-06" db="EMBL/GenBank/DDBJ databases">
        <title>Genomic Encyclopedia of Type Strains, Phase IV (KMG-IV): sequencing the most valuable type-strain genomes for metagenomic binning, comparative biology and taxonomic classification.</title>
        <authorList>
            <person name="Goeker M."/>
        </authorList>
    </citation>
    <scope>NUCLEOTIDE SEQUENCE [LARGE SCALE GENOMIC DNA]</scope>
    <source>
        <strain evidence="2 3">DSM 5</strain>
    </source>
</reference>
<evidence type="ECO:0000313" key="2">
    <source>
        <dbReference type="EMBL" id="PZX07065.1"/>
    </source>
</evidence>
<evidence type="ECO:0000313" key="3">
    <source>
        <dbReference type="Proteomes" id="UP000248646"/>
    </source>
</evidence>
<dbReference type="OrthoDB" id="2985456at2"/>
<feature type="transmembrane region" description="Helical" evidence="1">
    <location>
        <begin position="456"/>
        <end position="480"/>
    </location>
</feature>
<feature type="transmembrane region" description="Helical" evidence="1">
    <location>
        <begin position="426"/>
        <end position="444"/>
    </location>
</feature>
<feature type="transmembrane region" description="Helical" evidence="1">
    <location>
        <begin position="342"/>
        <end position="366"/>
    </location>
</feature>
<dbReference type="AlphaFoldDB" id="A0A2W7MJ58"/>
<feature type="transmembrane region" description="Helical" evidence="1">
    <location>
        <begin position="38"/>
        <end position="60"/>
    </location>
</feature>
<feature type="transmembrane region" description="Helical" evidence="1">
    <location>
        <begin position="213"/>
        <end position="232"/>
    </location>
</feature>
<proteinExistence type="predicted"/>
<keyword evidence="1" id="KW-0472">Membrane</keyword>
<feature type="transmembrane region" description="Helical" evidence="1">
    <location>
        <begin position="399"/>
        <end position="419"/>
    </location>
</feature>
<evidence type="ECO:0000256" key="1">
    <source>
        <dbReference type="SAM" id="Phobius"/>
    </source>
</evidence>
<feature type="transmembrane region" description="Helical" evidence="1">
    <location>
        <begin position="142"/>
        <end position="166"/>
    </location>
</feature>
<keyword evidence="1" id="KW-0812">Transmembrane</keyword>
<keyword evidence="1" id="KW-1133">Transmembrane helix</keyword>
<dbReference type="EMBL" id="QKZI01000001">
    <property type="protein sequence ID" value="PZX07065.1"/>
    <property type="molecule type" value="Genomic_DNA"/>
</dbReference>
<dbReference type="Proteomes" id="UP000248646">
    <property type="component" value="Unassembled WGS sequence"/>
</dbReference>
<accession>A0A2W7MJ58</accession>
<comment type="caution">
    <text evidence="2">The sequence shown here is derived from an EMBL/GenBank/DDBJ whole genome shotgun (WGS) entry which is preliminary data.</text>
</comment>
<feature type="transmembrane region" description="Helical" evidence="1">
    <location>
        <begin position="309"/>
        <end position="330"/>
    </location>
</feature>
<feature type="transmembrane region" description="Helical" evidence="1">
    <location>
        <begin position="270"/>
        <end position="289"/>
    </location>
</feature>
<feature type="transmembrane region" description="Helical" evidence="1">
    <location>
        <begin position="186"/>
        <end position="206"/>
    </location>
</feature>
<evidence type="ECO:0008006" key="4">
    <source>
        <dbReference type="Google" id="ProtNLM"/>
    </source>
</evidence>
<feature type="transmembrane region" description="Helical" evidence="1">
    <location>
        <begin position="66"/>
        <end position="84"/>
    </location>
</feature>
<gene>
    <name evidence="2" type="ORF">C7437_101172</name>
</gene>
<organism evidence="2 3">
    <name type="scientific">Psychrobacillus insolitus</name>
    <dbReference type="NCBI Taxonomy" id="1461"/>
    <lineage>
        <taxon>Bacteria</taxon>
        <taxon>Bacillati</taxon>
        <taxon>Bacillota</taxon>
        <taxon>Bacilli</taxon>
        <taxon>Bacillales</taxon>
        <taxon>Bacillaceae</taxon>
        <taxon>Psychrobacillus</taxon>
    </lineage>
</organism>
<feature type="transmembrane region" description="Helical" evidence="1">
    <location>
        <begin position="6"/>
        <end position="26"/>
    </location>
</feature>
<dbReference type="RefSeq" id="WP_111437757.1">
    <property type="nucleotide sequence ID" value="NZ_QKZI01000001.1"/>
</dbReference>
<feature type="transmembrane region" description="Helical" evidence="1">
    <location>
        <begin position="244"/>
        <end position="263"/>
    </location>
</feature>